<evidence type="ECO:0000313" key="1">
    <source>
        <dbReference type="Proteomes" id="UP000515123"/>
    </source>
</evidence>
<sequence length="163" mass="18321">MRQRQWLELIKDYDLTILYHPGKANVVADALSRKSVENLATAITSQPALHKGMQRFGLEVVAPEVPTIMAALVVRPTLLEQIKEWQVANPYLQKVRNDVSDGRAGDFGVGVDGALRFRNRACVPKDNGIRKMVLQEAHHSPYSIHSGGTKMYKDLKLHYWCGV</sequence>
<evidence type="ECO:0000313" key="2">
    <source>
        <dbReference type="RefSeq" id="XP_020080576.1"/>
    </source>
</evidence>
<dbReference type="AlphaFoldDB" id="A0A6P5EBE5"/>
<dbReference type="OrthoDB" id="695013at2759"/>
<organism evidence="1 2">
    <name type="scientific">Ananas comosus</name>
    <name type="common">Pineapple</name>
    <name type="synonym">Ananas ananas</name>
    <dbReference type="NCBI Taxonomy" id="4615"/>
    <lineage>
        <taxon>Eukaryota</taxon>
        <taxon>Viridiplantae</taxon>
        <taxon>Streptophyta</taxon>
        <taxon>Embryophyta</taxon>
        <taxon>Tracheophyta</taxon>
        <taxon>Spermatophyta</taxon>
        <taxon>Magnoliopsida</taxon>
        <taxon>Liliopsida</taxon>
        <taxon>Poales</taxon>
        <taxon>Bromeliaceae</taxon>
        <taxon>Bromelioideae</taxon>
        <taxon>Ananas</taxon>
    </lineage>
</organism>
<proteinExistence type="predicted"/>
<keyword evidence="1" id="KW-1185">Reference proteome</keyword>
<reference evidence="1" key="1">
    <citation type="journal article" date="2015" name="Nat. Genet.">
        <title>The pineapple genome and the evolution of CAM photosynthesis.</title>
        <authorList>
            <person name="Ming R."/>
            <person name="VanBuren R."/>
            <person name="Wai C.M."/>
            <person name="Tang H."/>
            <person name="Schatz M.C."/>
            <person name="Bowers J.E."/>
            <person name="Lyons E."/>
            <person name="Wang M.L."/>
            <person name="Chen J."/>
            <person name="Biggers E."/>
            <person name="Zhang J."/>
            <person name="Huang L."/>
            <person name="Zhang L."/>
            <person name="Miao W."/>
            <person name="Zhang J."/>
            <person name="Ye Z."/>
            <person name="Miao C."/>
            <person name="Lin Z."/>
            <person name="Wang H."/>
            <person name="Zhou H."/>
            <person name="Yim W.C."/>
            <person name="Priest H.D."/>
            <person name="Zheng C."/>
            <person name="Woodhouse M."/>
            <person name="Edger P.P."/>
            <person name="Guyot R."/>
            <person name="Guo H.B."/>
            <person name="Guo H."/>
            <person name="Zheng G."/>
            <person name="Singh R."/>
            <person name="Sharma A."/>
            <person name="Min X."/>
            <person name="Zheng Y."/>
            <person name="Lee H."/>
            <person name="Gurtowski J."/>
            <person name="Sedlazeck F.J."/>
            <person name="Harkess A."/>
            <person name="McKain M.R."/>
            <person name="Liao Z."/>
            <person name="Fang J."/>
            <person name="Liu J."/>
            <person name="Zhang X."/>
            <person name="Zhang Q."/>
            <person name="Hu W."/>
            <person name="Qin Y."/>
            <person name="Wang K."/>
            <person name="Chen L.Y."/>
            <person name="Shirley N."/>
            <person name="Lin Y.R."/>
            <person name="Liu L.Y."/>
            <person name="Hernandez A.G."/>
            <person name="Wright C.L."/>
            <person name="Bulone V."/>
            <person name="Tuskan G.A."/>
            <person name="Heath K."/>
            <person name="Zee F."/>
            <person name="Moore P.H."/>
            <person name="Sunkar R."/>
            <person name="Leebens-Mack J.H."/>
            <person name="Mockler T."/>
            <person name="Bennetzen J.L."/>
            <person name="Freeling M."/>
            <person name="Sankoff D."/>
            <person name="Paterson A.H."/>
            <person name="Zhu X."/>
            <person name="Yang X."/>
            <person name="Smith J.A."/>
            <person name="Cushman J.C."/>
            <person name="Paull R.E."/>
            <person name="Yu Q."/>
        </authorList>
    </citation>
    <scope>NUCLEOTIDE SEQUENCE [LARGE SCALE GENOMIC DNA]</scope>
    <source>
        <strain evidence="1">cv. F153</strain>
    </source>
</reference>
<dbReference type="RefSeq" id="XP_020080576.1">
    <property type="nucleotide sequence ID" value="XM_020224987.1"/>
</dbReference>
<gene>
    <name evidence="2" type="primary">LOC109704224</name>
</gene>
<dbReference type="GeneID" id="109704224"/>
<protein>
    <submittedName>
        <fullName evidence="2">Uncharacterized protein LOC109704224</fullName>
    </submittedName>
</protein>
<dbReference type="Proteomes" id="UP000515123">
    <property type="component" value="Unplaced"/>
</dbReference>
<reference evidence="2" key="2">
    <citation type="submission" date="2025-08" db="UniProtKB">
        <authorList>
            <consortium name="RefSeq"/>
        </authorList>
    </citation>
    <scope>IDENTIFICATION</scope>
    <source>
        <tissue evidence="2">Leaf</tissue>
    </source>
</reference>
<accession>A0A6P5EBE5</accession>
<dbReference type="Gene3D" id="1.10.340.70">
    <property type="match status" value="1"/>
</dbReference>
<name>A0A6P5EBE5_ANACO</name>